<dbReference type="Proteomes" id="UP000503399">
    <property type="component" value="Chromosome"/>
</dbReference>
<dbReference type="GO" id="GO:0003978">
    <property type="term" value="F:UDP-glucose 4-epimerase activity"/>
    <property type="evidence" value="ECO:0007669"/>
    <property type="project" value="UniProtKB-EC"/>
</dbReference>
<gene>
    <name evidence="2" type="ORF">R50_0336</name>
</gene>
<name>A0A6F8ZEF7_9FIRM</name>
<keyword evidence="3" id="KW-1185">Reference proteome</keyword>
<dbReference type="InterPro" id="IPR036291">
    <property type="entry name" value="NAD(P)-bd_dom_sf"/>
</dbReference>
<dbReference type="Gene3D" id="3.90.25.10">
    <property type="entry name" value="UDP-galactose 4-epimerase, domain 1"/>
    <property type="match status" value="1"/>
</dbReference>
<sequence>MRVVVTGGAGFIGSHLVPRLVARGHQVTVVDNLSAGRRERVPEGARLLVADVRLTAAWVPRLPEGADVLIHLAAQASVPLGEAHPREDFAANAEGTLAALEAALTLGVREVRFASSAAVYGDPARLPVPEEAPTVPRSFYGVHKLLGEGLVAHWGERYGMRTVILRLANVYGPGQGVTGEGGVVAVFLDALRRGRLPVLHGDGRQTRDFVAVEDVAAAFLHRLGESPSVRVNVATGIGTSIGELWQQMAALAGVDPARVRRGPARVGDIRHSRLDPERARAWGFAPRIRLEDGLRRLWETAAPAVAAGEEQQL</sequence>
<evidence type="ECO:0000313" key="2">
    <source>
        <dbReference type="EMBL" id="CAB1127842.1"/>
    </source>
</evidence>
<dbReference type="AlphaFoldDB" id="A0A6F8ZEF7"/>
<protein>
    <submittedName>
        <fullName evidence="2">UDP-glucose 4-epimerase</fullName>
        <ecNumber evidence="2">5.1.3.2</ecNumber>
    </submittedName>
</protein>
<dbReference type="Gene3D" id="3.40.50.720">
    <property type="entry name" value="NAD(P)-binding Rossmann-like Domain"/>
    <property type="match status" value="1"/>
</dbReference>
<dbReference type="SUPFAM" id="SSF51735">
    <property type="entry name" value="NAD(P)-binding Rossmann-fold domains"/>
    <property type="match status" value="1"/>
</dbReference>
<dbReference type="Pfam" id="PF01370">
    <property type="entry name" value="Epimerase"/>
    <property type="match status" value="1"/>
</dbReference>
<keyword evidence="2" id="KW-0413">Isomerase</keyword>
<accession>A0A6F8ZEF7</accession>
<dbReference type="PANTHER" id="PTHR43245">
    <property type="entry name" value="BIFUNCTIONAL POLYMYXIN RESISTANCE PROTEIN ARNA"/>
    <property type="match status" value="1"/>
</dbReference>
<dbReference type="KEGG" id="hfv:R50_0336"/>
<dbReference type="InterPro" id="IPR050177">
    <property type="entry name" value="Lipid_A_modif_metabolic_enz"/>
</dbReference>
<dbReference type="EC" id="5.1.3.2" evidence="2"/>
<proteinExistence type="predicted"/>
<dbReference type="EMBL" id="LR778114">
    <property type="protein sequence ID" value="CAB1127842.1"/>
    <property type="molecule type" value="Genomic_DNA"/>
</dbReference>
<dbReference type="InterPro" id="IPR001509">
    <property type="entry name" value="Epimerase_deHydtase"/>
</dbReference>
<feature type="domain" description="NAD-dependent epimerase/dehydratase" evidence="1">
    <location>
        <begin position="3"/>
        <end position="225"/>
    </location>
</feature>
<reference evidence="2 3" key="1">
    <citation type="submission" date="2020-02" db="EMBL/GenBank/DDBJ databases">
        <authorList>
            <person name="Hogendoorn C."/>
        </authorList>
    </citation>
    <scope>NUCLEOTIDE SEQUENCE [LARGE SCALE GENOMIC DNA]</scope>
    <source>
        <strain evidence="2">R501</strain>
    </source>
</reference>
<evidence type="ECO:0000313" key="3">
    <source>
        <dbReference type="Proteomes" id="UP000503399"/>
    </source>
</evidence>
<dbReference type="PANTHER" id="PTHR43245:SF13">
    <property type="entry name" value="UDP-D-APIOSE_UDP-D-XYLOSE SYNTHASE 2"/>
    <property type="match status" value="1"/>
</dbReference>
<evidence type="ECO:0000259" key="1">
    <source>
        <dbReference type="Pfam" id="PF01370"/>
    </source>
</evidence>
<organism evidence="2 3">
    <name type="scientific">Candidatus Hydrogenisulfobacillus filiaventi</name>
    <dbReference type="NCBI Taxonomy" id="2707344"/>
    <lineage>
        <taxon>Bacteria</taxon>
        <taxon>Bacillati</taxon>
        <taxon>Bacillota</taxon>
        <taxon>Clostridia</taxon>
        <taxon>Eubacteriales</taxon>
        <taxon>Clostridiales Family XVII. Incertae Sedis</taxon>
        <taxon>Candidatus Hydrogenisulfobacillus</taxon>
    </lineage>
</organism>